<evidence type="ECO:0000259" key="1">
    <source>
        <dbReference type="Pfam" id="PF05239"/>
    </source>
</evidence>
<name>A0ABV7MG41_9PROT</name>
<proteinExistence type="predicted"/>
<feature type="domain" description="PRC-barrel" evidence="1">
    <location>
        <begin position="5"/>
        <end position="80"/>
    </location>
</feature>
<dbReference type="SUPFAM" id="SSF50346">
    <property type="entry name" value="PRC-barrel domain"/>
    <property type="match status" value="1"/>
</dbReference>
<protein>
    <submittedName>
        <fullName evidence="2">PRC-barrel domain-containing protein</fullName>
    </submittedName>
</protein>
<dbReference type="PANTHER" id="PTHR36505">
    <property type="entry name" value="BLR1072 PROTEIN"/>
    <property type="match status" value="1"/>
</dbReference>
<evidence type="ECO:0000313" key="2">
    <source>
        <dbReference type="EMBL" id="MFC3303574.1"/>
    </source>
</evidence>
<comment type="caution">
    <text evidence="2">The sequence shown here is derived from an EMBL/GenBank/DDBJ whole genome shotgun (WGS) entry which is preliminary data.</text>
</comment>
<dbReference type="Proteomes" id="UP001595607">
    <property type="component" value="Unassembled WGS sequence"/>
</dbReference>
<dbReference type="InterPro" id="IPR027275">
    <property type="entry name" value="PRC-brl_dom"/>
</dbReference>
<keyword evidence="3" id="KW-1185">Reference proteome</keyword>
<accession>A0ABV7MG41</accession>
<reference evidence="3" key="1">
    <citation type="journal article" date="2019" name="Int. J. Syst. Evol. Microbiol.">
        <title>The Global Catalogue of Microorganisms (GCM) 10K type strain sequencing project: providing services to taxonomists for standard genome sequencing and annotation.</title>
        <authorList>
            <consortium name="The Broad Institute Genomics Platform"/>
            <consortium name="The Broad Institute Genome Sequencing Center for Infectious Disease"/>
            <person name="Wu L."/>
            <person name="Ma J."/>
        </authorList>
    </citation>
    <scope>NUCLEOTIDE SEQUENCE [LARGE SCALE GENOMIC DNA]</scope>
    <source>
        <strain evidence="3">KCTC 22245</strain>
    </source>
</reference>
<dbReference type="InterPro" id="IPR011033">
    <property type="entry name" value="PRC_barrel-like_sf"/>
</dbReference>
<sequence>MQPVLSATSLTGDEVVNAQGEKIGKLEDIMIDMSNGRIEYGVLSFGGFLGIGDKLFAIPFDQFTVDTAKERLVLDIPKEKLENAPGFDKDNWPNFADTSFRNEVTSYYGRTN</sequence>
<organism evidence="2 3">
    <name type="scientific">Parvularcula lutaonensis</name>
    <dbReference type="NCBI Taxonomy" id="491923"/>
    <lineage>
        <taxon>Bacteria</taxon>
        <taxon>Pseudomonadati</taxon>
        <taxon>Pseudomonadota</taxon>
        <taxon>Alphaproteobacteria</taxon>
        <taxon>Parvularculales</taxon>
        <taxon>Parvularculaceae</taxon>
        <taxon>Parvularcula</taxon>
    </lineage>
</organism>
<dbReference type="RefSeq" id="WP_189576254.1">
    <property type="nucleotide sequence ID" value="NZ_BMXU01000002.1"/>
</dbReference>
<gene>
    <name evidence="2" type="ORF">ACFONP_12620</name>
</gene>
<dbReference type="EMBL" id="JBHRVA010000003">
    <property type="protein sequence ID" value="MFC3303574.1"/>
    <property type="molecule type" value="Genomic_DNA"/>
</dbReference>
<dbReference type="Gene3D" id="2.30.30.240">
    <property type="entry name" value="PRC-barrel domain"/>
    <property type="match status" value="1"/>
</dbReference>
<dbReference type="PANTHER" id="PTHR36505:SF1">
    <property type="entry name" value="BLR1072 PROTEIN"/>
    <property type="match status" value="1"/>
</dbReference>
<evidence type="ECO:0000313" key="3">
    <source>
        <dbReference type="Proteomes" id="UP001595607"/>
    </source>
</evidence>
<dbReference type="Pfam" id="PF05239">
    <property type="entry name" value="PRC"/>
    <property type="match status" value="1"/>
</dbReference>